<dbReference type="EMBL" id="QEIT01000011">
    <property type="protein sequence ID" value="PWZ76608.1"/>
    <property type="molecule type" value="Genomic_DNA"/>
</dbReference>
<dbReference type="PANTHER" id="PTHR33308">
    <property type="entry name" value="PEPTIDOGLYCAN HYDROLASE FLGJ"/>
    <property type="match status" value="1"/>
</dbReference>
<dbReference type="InterPro" id="IPR002901">
    <property type="entry name" value="MGlyc_endo_b_GlcNAc-like_dom"/>
</dbReference>
<gene>
    <name evidence="4" type="ORF">DD902_02570</name>
</gene>
<sequence>MNRSRKVKPLKAIIIVLFVLFVVLFVVNETSLFKNDKTHTFDEAFAKQMQGDALHTKSKGNQFVNASKQDIKAAMTVDHKDSDLMYMDLSEPIEMSEDEVNDMLKGNGILEGHGKAFLEAQKENDVNVIYLVSHAQLETGEGRSALAKGLRKGDARYYNFFGIGAFDRKAVKTGASYAQKAGWTSPDKAIKGGASFVRTQYFENGQLNLYQMRWNPQSPATNQYASDIDWPAKIAARMEVYYQKYGIKKDDIRKDFYKK</sequence>
<dbReference type="InterPro" id="IPR051056">
    <property type="entry name" value="Glycosyl_Hydrolase_73"/>
</dbReference>
<dbReference type="Pfam" id="PF01832">
    <property type="entry name" value="Glucosaminidase"/>
    <property type="match status" value="1"/>
</dbReference>
<dbReference type="Proteomes" id="UP000246800">
    <property type="component" value="Unassembled WGS sequence"/>
</dbReference>
<feature type="domain" description="Mannosyl-glycoprotein endo-beta-N-acetylglucosamidase-like" evidence="3">
    <location>
        <begin position="102"/>
        <end position="250"/>
    </location>
</feature>
<dbReference type="SMART" id="SM00047">
    <property type="entry name" value="LYZ2"/>
    <property type="match status" value="1"/>
</dbReference>
<accession>A0A166RS62</accession>
<comment type="similarity">
    <text evidence="1">In the N-terminal section; belongs to the N-acetylmuramoyl-L-alanine amidase 2 family.</text>
</comment>
<proteinExistence type="inferred from homology"/>
<evidence type="ECO:0000313" key="4">
    <source>
        <dbReference type="EMBL" id="PWZ76608.1"/>
    </source>
</evidence>
<evidence type="ECO:0000256" key="1">
    <source>
        <dbReference type="ARBA" id="ARBA00006088"/>
    </source>
</evidence>
<reference evidence="4 5" key="1">
    <citation type="journal article" date="2018" name="Vet. Microbiol.">
        <title>Clonal diversity and geographic distribution of methicillin-resistant Staphylococcus pseudintermedius from Australian animals: Discovery of novel sequence types.</title>
        <authorList>
            <person name="Worthing K.A."/>
            <person name="Abraham S."/>
            <person name="Coombs G.W."/>
            <person name="Pang S."/>
            <person name="Saputra S."/>
            <person name="Jordan D."/>
            <person name="Trott D.J."/>
            <person name="Norris J.M."/>
        </authorList>
    </citation>
    <scope>NUCLEOTIDE SEQUENCE [LARGE SCALE GENOMIC DNA]</scope>
    <source>
        <strain evidence="4 5">ST525 1</strain>
    </source>
</reference>
<dbReference type="Gene3D" id="1.10.530.10">
    <property type="match status" value="1"/>
</dbReference>
<organism evidence="4 5">
    <name type="scientific">Staphylococcus pseudintermedius</name>
    <dbReference type="NCBI Taxonomy" id="283734"/>
    <lineage>
        <taxon>Bacteria</taxon>
        <taxon>Bacillati</taxon>
        <taxon>Bacillota</taxon>
        <taxon>Bacilli</taxon>
        <taxon>Bacillales</taxon>
        <taxon>Staphylococcaceae</taxon>
        <taxon>Staphylococcus</taxon>
        <taxon>Staphylococcus intermedius group</taxon>
    </lineage>
</organism>
<evidence type="ECO:0000256" key="2">
    <source>
        <dbReference type="ARBA" id="ARBA00022801"/>
    </source>
</evidence>
<dbReference type="PANTHER" id="PTHR33308:SF9">
    <property type="entry name" value="PEPTIDOGLYCAN HYDROLASE FLGJ"/>
    <property type="match status" value="1"/>
</dbReference>
<dbReference type="eggNOG" id="COG4193">
    <property type="taxonomic scope" value="Bacteria"/>
</dbReference>
<dbReference type="GO" id="GO:0004040">
    <property type="term" value="F:amidase activity"/>
    <property type="evidence" value="ECO:0007669"/>
    <property type="project" value="InterPro"/>
</dbReference>
<comment type="caution">
    <text evidence="4">The sequence shown here is derived from an EMBL/GenBank/DDBJ whole genome shotgun (WGS) entry which is preliminary data.</text>
</comment>
<dbReference type="AlphaFoldDB" id="A0A166RS62"/>
<name>A0A166RS62_STAPS</name>
<protein>
    <submittedName>
        <fullName evidence="4">Autolysin</fullName>
    </submittedName>
</protein>
<evidence type="ECO:0000313" key="5">
    <source>
        <dbReference type="Proteomes" id="UP000246800"/>
    </source>
</evidence>
<evidence type="ECO:0000259" key="3">
    <source>
        <dbReference type="SMART" id="SM00047"/>
    </source>
</evidence>
<dbReference type="RefSeq" id="WP_015729543.1">
    <property type="nucleotide sequence ID" value="NZ_BAAFHP010000003.1"/>
</dbReference>
<dbReference type="GeneID" id="93823636"/>
<keyword evidence="2" id="KW-0378">Hydrolase</keyword>